<reference evidence="8 9" key="1">
    <citation type="journal article" date="2015" name="Stand. Genomic Sci.">
        <title>Genomic Encyclopedia of Bacterial and Archaeal Type Strains, Phase III: the genomes of soil and plant-associated and newly described type strains.</title>
        <authorList>
            <person name="Whitman W.B."/>
            <person name="Woyke T."/>
            <person name="Klenk H.P."/>
            <person name="Zhou Y."/>
            <person name="Lilburn T.G."/>
            <person name="Beck B.J."/>
            <person name="De Vos P."/>
            <person name="Vandamme P."/>
            <person name="Eisen J.A."/>
            <person name="Garrity G."/>
            <person name="Hugenholtz P."/>
            <person name="Kyrpides N.C."/>
        </authorList>
    </citation>
    <scope>NUCLEOTIDE SEQUENCE [LARGE SCALE GENOMIC DNA]</scope>
    <source>
        <strain evidence="8 9">CGMCC 1.10116</strain>
    </source>
</reference>
<dbReference type="InterPro" id="IPR008286">
    <property type="entry name" value="Prn/Lys/Arg_de-COase_C"/>
</dbReference>
<comment type="cofactor">
    <cofactor evidence="1">
        <name>pyridoxal 5'-phosphate</name>
        <dbReference type="ChEBI" id="CHEBI:597326"/>
    </cofactor>
</comment>
<keyword evidence="5" id="KW-0456">Lyase</keyword>
<dbReference type="Gene3D" id="3.40.640.10">
    <property type="entry name" value="Type I PLP-dependent aspartate aminotransferase-like (Major domain)"/>
    <property type="match status" value="1"/>
</dbReference>
<protein>
    <submittedName>
        <fullName evidence="8">Arginine/lysine/ornithine decarboxylase</fullName>
    </submittedName>
</protein>
<dbReference type="Proteomes" id="UP000315711">
    <property type="component" value="Unassembled WGS sequence"/>
</dbReference>
<evidence type="ECO:0000256" key="4">
    <source>
        <dbReference type="ARBA" id="ARBA00022898"/>
    </source>
</evidence>
<dbReference type="GO" id="GO:0016831">
    <property type="term" value="F:carboxy-lyase activity"/>
    <property type="evidence" value="ECO:0007669"/>
    <property type="project" value="UniProtKB-KW"/>
</dbReference>
<evidence type="ECO:0000256" key="5">
    <source>
        <dbReference type="ARBA" id="ARBA00023239"/>
    </source>
</evidence>
<evidence type="ECO:0000256" key="1">
    <source>
        <dbReference type="ARBA" id="ARBA00001933"/>
    </source>
</evidence>
<evidence type="ECO:0000259" key="7">
    <source>
        <dbReference type="Pfam" id="PF03711"/>
    </source>
</evidence>
<dbReference type="OrthoDB" id="9815233at2"/>
<sequence>MQHKNVPLIEAIKEHQQKSKASFHVPGHKNGLYFHESLHNDFRNVLPYDVTELEGLDDLHAPSGPIKDAQRKAAQLYGAEETFFLVGGTTVGNLAMVYALFEPRDVVFIQRNSHKSVFHAAQIAGVTPILLTPEYDAMSGLPMGINSEILQKAIALYPEAKGLILTYPNYFGVSIDVLPTIELAKQHDLLVLVDEAHAPHYCLGRPFPPSTLALGADAVVQSAHKMLPALTMSSFLHIGSTLSNDQQQCLKEALTMFQSSSPSYLLMASLDGARAYVDSLDDQILKRILAGVEELKQELATIDQIKVMNWDEERYHSDPLKVTIKSTTTLTGYELQKLFYEVGLFPEMADEKHVLLVLGLGISSIGKDALEKLKELLSPYQIVVEKNDRLSTRQENEISKLHVFPSKIRSLPKKAVPLSNANGLIAAETLIPYPPGVPLVLAGEKINQGLLMKIKQLKQAGARFQGHEEGFETVFVIDSEEKE</sequence>
<dbReference type="InterPro" id="IPR000310">
    <property type="entry name" value="Orn/Lys/Arg_deCO2ase_major_dom"/>
</dbReference>
<accession>A0A562Q983</accession>
<comment type="caution">
    <text evidence="8">The sequence shown here is derived from an EMBL/GenBank/DDBJ whole genome shotgun (WGS) entry which is preliminary data.</text>
</comment>
<dbReference type="Gene3D" id="3.90.105.10">
    <property type="entry name" value="Molybdopterin biosynthesis moea protein, domain 2"/>
    <property type="match status" value="1"/>
</dbReference>
<proteinExistence type="inferred from homology"/>
<keyword evidence="3" id="KW-0210">Decarboxylase</keyword>
<dbReference type="InterPro" id="IPR036633">
    <property type="entry name" value="Prn/Lys/Arg_de-COase_C_sf"/>
</dbReference>
<evidence type="ECO:0000256" key="3">
    <source>
        <dbReference type="ARBA" id="ARBA00022793"/>
    </source>
</evidence>
<dbReference type="InterPro" id="IPR052357">
    <property type="entry name" value="Orn_Lys_Arg_decarboxylase-I"/>
</dbReference>
<dbReference type="SUPFAM" id="SSF55904">
    <property type="entry name" value="Ornithine decarboxylase C-terminal domain"/>
    <property type="match status" value="1"/>
</dbReference>
<feature type="domain" description="Orn/Lys/Arg decarboxylase C-terminal" evidence="7">
    <location>
        <begin position="413"/>
        <end position="470"/>
    </location>
</feature>
<name>A0A562Q983_9BACI</name>
<dbReference type="PANTHER" id="PTHR43277">
    <property type="entry name" value="ARGININE DECARBOXYLASE"/>
    <property type="match status" value="1"/>
</dbReference>
<organism evidence="8 9">
    <name type="scientific">Halalkalibacter nanhaiisediminis</name>
    <dbReference type="NCBI Taxonomy" id="688079"/>
    <lineage>
        <taxon>Bacteria</taxon>
        <taxon>Bacillati</taxon>
        <taxon>Bacillota</taxon>
        <taxon>Bacilli</taxon>
        <taxon>Bacillales</taxon>
        <taxon>Bacillaceae</taxon>
        <taxon>Halalkalibacter</taxon>
    </lineage>
</organism>
<comment type="similarity">
    <text evidence="2">Belongs to the Orn/Lys/Arg decarboxylase class-I family.</text>
</comment>
<evidence type="ECO:0000313" key="8">
    <source>
        <dbReference type="EMBL" id="TWI53254.1"/>
    </source>
</evidence>
<dbReference type="InterPro" id="IPR015424">
    <property type="entry name" value="PyrdxlP-dep_Trfase"/>
</dbReference>
<dbReference type="SUPFAM" id="SSF53383">
    <property type="entry name" value="PLP-dependent transferases"/>
    <property type="match status" value="1"/>
</dbReference>
<evidence type="ECO:0000256" key="2">
    <source>
        <dbReference type="ARBA" id="ARBA00010671"/>
    </source>
</evidence>
<dbReference type="Pfam" id="PF03711">
    <property type="entry name" value="OKR_DC_1_C"/>
    <property type="match status" value="1"/>
</dbReference>
<dbReference type="PANTHER" id="PTHR43277:SF3">
    <property type="entry name" value="DECARBOXYLASE, PUTATIVE-RELATED"/>
    <property type="match status" value="1"/>
</dbReference>
<evidence type="ECO:0000313" key="9">
    <source>
        <dbReference type="Proteomes" id="UP000315711"/>
    </source>
</evidence>
<feature type="domain" description="Orn/Lys/Arg decarboxylases family 1 pyridoxal-P attachment site" evidence="6">
    <location>
        <begin position="7"/>
        <end position="309"/>
    </location>
</feature>
<dbReference type="AlphaFoldDB" id="A0A562Q983"/>
<keyword evidence="4" id="KW-0663">Pyridoxal phosphate</keyword>
<dbReference type="RefSeq" id="WP_144451691.1">
    <property type="nucleotide sequence ID" value="NZ_VLKZ01000014.1"/>
</dbReference>
<dbReference type="EMBL" id="VLKZ01000014">
    <property type="protein sequence ID" value="TWI53254.1"/>
    <property type="molecule type" value="Genomic_DNA"/>
</dbReference>
<dbReference type="Pfam" id="PF01276">
    <property type="entry name" value="OKR_DC_1"/>
    <property type="match status" value="1"/>
</dbReference>
<keyword evidence="9" id="KW-1185">Reference proteome</keyword>
<gene>
    <name evidence="8" type="ORF">IQ10_03520</name>
</gene>
<evidence type="ECO:0000259" key="6">
    <source>
        <dbReference type="Pfam" id="PF01276"/>
    </source>
</evidence>
<dbReference type="InterPro" id="IPR015421">
    <property type="entry name" value="PyrdxlP-dep_Trfase_major"/>
</dbReference>